<evidence type="ECO:0000259" key="2">
    <source>
        <dbReference type="Pfam" id="PF18073"/>
    </source>
</evidence>
<dbReference type="Pfam" id="PF13176">
    <property type="entry name" value="TPR_7"/>
    <property type="match status" value="1"/>
</dbReference>
<gene>
    <name evidence="3" type="ORF">SAMN05660691_02452</name>
</gene>
<proteinExistence type="predicted"/>
<evidence type="ECO:0000256" key="1">
    <source>
        <dbReference type="ARBA" id="ARBA00022723"/>
    </source>
</evidence>
<dbReference type="GO" id="GO:0046872">
    <property type="term" value="F:metal ion binding"/>
    <property type="evidence" value="ECO:0007669"/>
    <property type="project" value="UniProtKB-KW"/>
</dbReference>
<reference evidence="4" key="1">
    <citation type="submission" date="2016-10" db="EMBL/GenBank/DDBJ databases">
        <authorList>
            <person name="Varghese N."/>
            <person name="Submissions S."/>
        </authorList>
    </citation>
    <scope>NUCLEOTIDE SEQUENCE [LARGE SCALE GENOMIC DNA]</scope>
    <source>
        <strain evidence="4">DSM 17616</strain>
    </source>
</reference>
<evidence type="ECO:0000313" key="3">
    <source>
        <dbReference type="EMBL" id="SEH96605.1"/>
    </source>
</evidence>
<keyword evidence="1" id="KW-0479">Metal-binding</keyword>
<dbReference type="Gene3D" id="1.25.40.10">
    <property type="entry name" value="Tetratricopeptide repeat domain"/>
    <property type="match status" value="1"/>
</dbReference>
<dbReference type="OrthoDB" id="507476at2"/>
<dbReference type="SUPFAM" id="SSF48452">
    <property type="entry name" value="TPR-like"/>
    <property type="match status" value="1"/>
</dbReference>
<name>A0A1H6M5L9_9GAMM</name>
<accession>A0A1H6M5L9</accession>
<dbReference type="AlphaFoldDB" id="A0A1H6M5L9"/>
<sequence>MLELLFLLLPVAAAYGWFMGRNSVTHKELKGRASITRNLSSGLNFLLTDQEDKAIEQLLELLDIEAATIETYLALANLFRRKGDWDKAIRIHEKLHQLKLPKPQAQQIQFELAKDYFSAGLYDRAEKLLVNLVKSPVLGEAALKQLFSIFIATHEWHKVKQYSAVVNSTESSSLRIAQANMQIEALKQQPEQSTEPLLELASRYPAAVRPKYELAKRALAEQHTALAKSALLYIVEHRPQWSADILPLLQQCALTDEEWYQLLSQLANKQHNISAVVLLASWLAQHGSATAAEQFLLDKLKQQPSIRLFQKLLQIRQQQSAPAAEALSSVEELVNAYLDKKSLYSCRNCGFKTRKHYWLCPSCQQWETVEPISGIDGR</sequence>
<feature type="domain" description="LapB rubredoxin metal binding" evidence="2">
    <location>
        <begin position="344"/>
        <end position="371"/>
    </location>
</feature>
<dbReference type="Proteomes" id="UP000199371">
    <property type="component" value="Unassembled WGS sequence"/>
</dbReference>
<keyword evidence="4" id="KW-1185">Reference proteome</keyword>
<dbReference type="InterPro" id="IPR041166">
    <property type="entry name" value="Rubredoxin_2"/>
</dbReference>
<dbReference type="RefSeq" id="WP_092793681.1">
    <property type="nucleotide sequence ID" value="NZ_FNXF01000009.1"/>
</dbReference>
<evidence type="ECO:0000313" key="4">
    <source>
        <dbReference type="Proteomes" id="UP000199371"/>
    </source>
</evidence>
<dbReference type="STRING" id="173990.SAMN05660691_02452"/>
<organism evidence="3 4">
    <name type="scientific">Rheinheimera pacifica</name>
    <dbReference type="NCBI Taxonomy" id="173990"/>
    <lineage>
        <taxon>Bacteria</taxon>
        <taxon>Pseudomonadati</taxon>
        <taxon>Pseudomonadota</taxon>
        <taxon>Gammaproteobacteria</taxon>
        <taxon>Chromatiales</taxon>
        <taxon>Chromatiaceae</taxon>
        <taxon>Rheinheimera</taxon>
    </lineage>
</organism>
<dbReference type="EMBL" id="FNXF01000009">
    <property type="protein sequence ID" value="SEH96605.1"/>
    <property type="molecule type" value="Genomic_DNA"/>
</dbReference>
<dbReference type="InterPro" id="IPR011990">
    <property type="entry name" value="TPR-like_helical_dom_sf"/>
</dbReference>
<protein>
    <submittedName>
        <fullName evidence="3">Lipopolysaccharide biosynthesis regulator YciM, contains six TPR domains and a predicted metal-binding C-terminal domain</fullName>
    </submittedName>
</protein>
<dbReference type="InterPro" id="IPR019734">
    <property type="entry name" value="TPR_rpt"/>
</dbReference>
<dbReference type="Pfam" id="PF18073">
    <property type="entry name" value="Zn_ribbon_LapB"/>
    <property type="match status" value="1"/>
</dbReference>